<feature type="region of interest" description="Disordered" evidence="1">
    <location>
        <begin position="60"/>
        <end position="132"/>
    </location>
</feature>
<comment type="caution">
    <text evidence="2">The sequence shown here is derived from an EMBL/GenBank/DDBJ whole genome shotgun (WGS) entry which is preliminary data.</text>
</comment>
<feature type="compositionally biased region" description="Acidic residues" evidence="1">
    <location>
        <begin position="91"/>
        <end position="104"/>
    </location>
</feature>
<reference evidence="2" key="1">
    <citation type="submission" date="2021-02" db="EMBL/GenBank/DDBJ databases">
        <authorList>
            <person name="Nieuwenhuis M."/>
            <person name="Van De Peppel L.J.J."/>
        </authorList>
    </citation>
    <scope>NUCLEOTIDE SEQUENCE</scope>
    <source>
        <strain evidence="2">D49</strain>
    </source>
</reference>
<accession>A0A9P7FVX6</accession>
<dbReference type="OrthoDB" id="3270520at2759"/>
<protein>
    <recommendedName>
        <fullName evidence="4">HAT C-terminal dimerisation domain-containing protein</fullName>
    </recommendedName>
</protein>
<evidence type="ECO:0000313" key="2">
    <source>
        <dbReference type="EMBL" id="KAG5637263.1"/>
    </source>
</evidence>
<reference evidence="2" key="2">
    <citation type="submission" date="2021-10" db="EMBL/GenBank/DDBJ databases">
        <title>Phylogenomics reveals ancestral predisposition of the termite-cultivated fungus Termitomyces towards a domesticated lifestyle.</title>
        <authorList>
            <person name="Auxier B."/>
            <person name="Grum-Grzhimaylo A."/>
            <person name="Cardenas M.E."/>
            <person name="Lodge J.D."/>
            <person name="Laessoe T."/>
            <person name="Pedersen O."/>
            <person name="Smith M.E."/>
            <person name="Kuyper T.W."/>
            <person name="Franco-Molano E.A."/>
            <person name="Baroni T.J."/>
            <person name="Aanen D.K."/>
        </authorList>
    </citation>
    <scope>NUCLEOTIDE SEQUENCE</scope>
    <source>
        <strain evidence="2">D49</strain>
    </source>
</reference>
<feature type="compositionally biased region" description="Basic residues" evidence="1">
    <location>
        <begin position="62"/>
        <end position="71"/>
    </location>
</feature>
<proteinExistence type="predicted"/>
<evidence type="ECO:0008006" key="4">
    <source>
        <dbReference type="Google" id="ProtNLM"/>
    </source>
</evidence>
<dbReference type="Proteomes" id="UP000717328">
    <property type="component" value="Unassembled WGS sequence"/>
</dbReference>
<dbReference type="AlphaFoldDB" id="A0A9P7FVX6"/>
<evidence type="ECO:0000256" key="1">
    <source>
        <dbReference type="SAM" id="MobiDB-lite"/>
    </source>
</evidence>
<gene>
    <name evidence="2" type="ORF">H0H81_005196</name>
</gene>
<organism evidence="2 3">
    <name type="scientific">Sphagnurus paluster</name>
    <dbReference type="NCBI Taxonomy" id="117069"/>
    <lineage>
        <taxon>Eukaryota</taxon>
        <taxon>Fungi</taxon>
        <taxon>Dikarya</taxon>
        <taxon>Basidiomycota</taxon>
        <taxon>Agaricomycotina</taxon>
        <taxon>Agaricomycetes</taxon>
        <taxon>Agaricomycetidae</taxon>
        <taxon>Agaricales</taxon>
        <taxon>Tricholomatineae</taxon>
        <taxon>Lyophyllaceae</taxon>
        <taxon>Sphagnurus</taxon>
    </lineage>
</organism>
<dbReference type="EMBL" id="JABCKI010005845">
    <property type="protein sequence ID" value="KAG5637263.1"/>
    <property type="molecule type" value="Genomic_DNA"/>
</dbReference>
<evidence type="ECO:0000313" key="3">
    <source>
        <dbReference type="Proteomes" id="UP000717328"/>
    </source>
</evidence>
<sequence>MPLKNIVCPDLIVTNSASCERLFNIFGTTLTRLRSRLRTKTMVNLAELRLHLRNEHIQTGRIKQRLKRKLTTHHESAEQHSVPEPPPDNPADNDEDNDDNEIDGEQPTAGSVPAGETRSRASRSFHHTISPVQALATPDEVASTAASDSMKIEDIFDFTNKKWGEIAKQLALRGLEDEQEFYEVVDLDAAGEVDEDLDAVLDTMEQMCSNV</sequence>
<name>A0A9P7FVX6_9AGAR</name>
<keyword evidence="3" id="KW-1185">Reference proteome</keyword>